<comment type="subcellular location">
    <subcellularLocation>
        <location evidence="1 5">Cytoplasm</location>
    </subcellularLocation>
</comment>
<dbReference type="InterPro" id="IPR007864">
    <property type="entry name" value="UreE_C_dom"/>
</dbReference>
<dbReference type="Pfam" id="PF05194">
    <property type="entry name" value="UreE_C"/>
    <property type="match status" value="1"/>
</dbReference>
<dbReference type="Proteomes" id="UP000294887">
    <property type="component" value="Unassembled WGS sequence"/>
</dbReference>
<dbReference type="GO" id="GO:0016151">
    <property type="term" value="F:nickel cation binding"/>
    <property type="evidence" value="ECO:0007669"/>
    <property type="project" value="UniProtKB-UniRule"/>
</dbReference>
<evidence type="ECO:0000256" key="1">
    <source>
        <dbReference type="ARBA" id="ARBA00004496"/>
    </source>
</evidence>
<keyword evidence="2 5" id="KW-0963">Cytoplasm</keyword>
<comment type="similarity">
    <text evidence="5">Belongs to the UreE family.</text>
</comment>
<feature type="region of interest" description="Disordered" evidence="6">
    <location>
        <begin position="133"/>
        <end position="175"/>
    </location>
</feature>
<comment type="caution">
    <text evidence="8">The sequence shown here is derived from an EMBL/GenBank/DDBJ whole genome shotgun (WGS) entry which is preliminary data.</text>
</comment>
<dbReference type="Gene3D" id="2.60.260.20">
    <property type="entry name" value="Urease metallochaperone UreE, N-terminal domain"/>
    <property type="match status" value="1"/>
</dbReference>
<evidence type="ECO:0000256" key="3">
    <source>
        <dbReference type="ARBA" id="ARBA00022596"/>
    </source>
</evidence>
<dbReference type="GO" id="GO:0019627">
    <property type="term" value="P:urea metabolic process"/>
    <property type="evidence" value="ECO:0007669"/>
    <property type="project" value="InterPro"/>
</dbReference>
<dbReference type="InterPro" id="IPR012406">
    <property type="entry name" value="UreE"/>
</dbReference>
<reference evidence="8 9" key="1">
    <citation type="submission" date="2019-03" db="EMBL/GenBank/DDBJ databases">
        <title>Genomic Encyclopedia of Type Strains, Phase IV (KMG-IV): sequencing the most valuable type-strain genomes for metagenomic binning, comparative biology and taxonomic classification.</title>
        <authorList>
            <person name="Goeker M."/>
        </authorList>
    </citation>
    <scope>NUCLEOTIDE SEQUENCE [LARGE SCALE GENOMIC DNA]</scope>
    <source>
        <strain evidence="8 9">DSM 24830</strain>
    </source>
</reference>
<dbReference type="GO" id="GO:0051082">
    <property type="term" value="F:unfolded protein binding"/>
    <property type="evidence" value="ECO:0007669"/>
    <property type="project" value="UniProtKB-UniRule"/>
</dbReference>
<dbReference type="Pfam" id="PF02814">
    <property type="entry name" value="UreE_N"/>
    <property type="match status" value="1"/>
</dbReference>
<dbReference type="EMBL" id="SMFQ01000002">
    <property type="protein sequence ID" value="TCJ89105.1"/>
    <property type="molecule type" value="Genomic_DNA"/>
</dbReference>
<feature type="domain" description="UreE urease accessory N-terminal" evidence="7">
    <location>
        <begin position="1"/>
        <end position="65"/>
    </location>
</feature>
<name>A0A4V2P9C9_9GAMM</name>
<dbReference type="RefSeq" id="WP_131904755.1">
    <property type="nucleotide sequence ID" value="NZ_BAAAFU010000008.1"/>
</dbReference>
<keyword evidence="9" id="KW-1185">Reference proteome</keyword>
<dbReference type="GO" id="GO:0006457">
    <property type="term" value="P:protein folding"/>
    <property type="evidence" value="ECO:0007669"/>
    <property type="project" value="InterPro"/>
</dbReference>
<evidence type="ECO:0000256" key="4">
    <source>
        <dbReference type="ARBA" id="ARBA00023186"/>
    </source>
</evidence>
<dbReference type="SUPFAM" id="SSF69287">
    <property type="entry name" value="Urease metallochaperone UreE, N-terminal domain"/>
    <property type="match status" value="1"/>
</dbReference>
<keyword evidence="4 5" id="KW-0143">Chaperone</keyword>
<dbReference type="Gene3D" id="3.30.70.790">
    <property type="entry name" value="UreE, C-terminal domain"/>
    <property type="match status" value="1"/>
</dbReference>
<protein>
    <recommendedName>
        <fullName evidence="5">Urease accessory protein UreE</fullName>
    </recommendedName>
</protein>
<dbReference type="GO" id="GO:0005737">
    <property type="term" value="C:cytoplasm"/>
    <property type="evidence" value="ECO:0007669"/>
    <property type="project" value="UniProtKB-SubCell"/>
</dbReference>
<dbReference type="HAMAP" id="MF_00822">
    <property type="entry name" value="UreE"/>
    <property type="match status" value="1"/>
</dbReference>
<dbReference type="SMART" id="SM00988">
    <property type="entry name" value="UreE_N"/>
    <property type="match status" value="1"/>
</dbReference>
<dbReference type="InterPro" id="IPR036118">
    <property type="entry name" value="UreE_N_sf"/>
</dbReference>
<evidence type="ECO:0000313" key="9">
    <source>
        <dbReference type="Proteomes" id="UP000294887"/>
    </source>
</evidence>
<evidence type="ECO:0000259" key="7">
    <source>
        <dbReference type="SMART" id="SM00988"/>
    </source>
</evidence>
<dbReference type="InterPro" id="IPR004029">
    <property type="entry name" value="UreE_N"/>
</dbReference>
<evidence type="ECO:0000256" key="6">
    <source>
        <dbReference type="SAM" id="MobiDB-lite"/>
    </source>
</evidence>
<evidence type="ECO:0000256" key="5">
    <source>
        <dbReference type="HAMAP-Rule" id="MF_00822"/>
    </source>
</evidence>
<dbReference type="SUPFAM" id="SSF69737">
    <property type="entry name" value="Urease metallochaperone UreE, C-terminal domain"/>
    <property type="match status" value="1"/>
</dbReference>
<sequence>MIKFEKKIDKTDATAETTLTLGKDQREKSRLKVTLDDGRDGGLFFAKGTSFQDGDLIISTDGETVVEIKAAAETVSTVHCDDPLLLAKACYHLGNRHIPLQIDATELRYQHDHVLDEMVRGLGLEVTTEQAPFEPESGAYSGGGHHHHADDHAHDHSHKHDQSHDHDHNHSHSHD</sequence>
<evidence type="ECO:0000313" key="8">
    <source>
        <dbReference type="EMBL" id="TCJ89105.1"/>
    </source>
</evidence>
<comment type="function">
    <text evidence="5">Involved in urease metallocenter assembly. Binds nickel. Probably functions as a nickel donor during metallocenter assembly.</text>
</comment>
<gene>
    <name evidence="5" type="primary">ureE</name>
    <name evidence="8" type="ORF">EV695_0966</name>
</gene>
<organism evidence="8 9">
    <name type="scientific">Cocleimonas flava</name>
    <dbReference type="NCBI Taxonomy" id="634765"/>
    <lineage>
        <taxon>Bacteria</taxon>
        <taxon>Pseudomonadati</taxon>
        <taxon>Pseudomonadota</taxon>
        <taxon>Gammaproteobacteria</taxon>
        <taxon>Thiotrichales</taxon>
        <taxon>Thiotrichaceae</taxon>
        <taxon>Cocleimonas</taxon>
    </lineage>
</organism>
<feature type="compositionally biased region" description="Basic and acidic residues" evidence="6">
    <location>
        <begin position="148"/>
        <end position="175"/>
    </location>
</feature>
<dbReference type="CDD" id="cd00571">
    <property type="entry name" value="UreE"/>
    <property type="match status" value="1"/>
</dbReference>
<dbReference type="OrthoDB" id="5421304at2"/>
<evidence type="ECO:0000256" key="2">
    <source>
        <dbReference type="ARBA" id="ARBA00022490"/>
    </source>
</evidence>
<accession>A0A4V2P9C9</accession>
<dbReference type="PIRSF" id="PIRSF036402">
    <property type="entry name" value="Ureas_acces_UreE"/>
    <property type="match status" value="1"/>
</dbReference>
<dbReference type="GO" id="GO:0065003">
    <property type="term" value="P:protein-containing complex assembly"/>
    <property type="evidence" value="ECO:0007669"/>
    <property type="project" value="InterPro"/>
</dbReference>
<proteinExistence type="inferred from homology"/>
<keyword evidence="3 5" id="KW-0533">Nickel</keyword>
<dbReference type="AlphaFoldDB" id="A0A4V2P9C9"/>
<dbReference type="NCBIfam" id="NF009751">
    <property type="entry name" value="PRK13261.1-1"/>
    <property type="match status" value="1"/>
</dbReference>